<gene>
    <name evidence="1" type="ORF">QM524_25800</name>
</gene>
<protein>
    <submittedName>
        <fullName evidence="1">Uncharacterized protein</fullName>
    </submittedName>
</protein>
<dbReference type="EMBL" id="JASHIF010000037">
    <property type="protein sequence ID" value="MDI9862664.1"/>
    <property type="molecule type" value="Genomic_DNA"/>
</dbReference>
<evidence type="ECO:0000313" key="1">
    <source>
        <dbReference type="EMBL" id="MDI9862664.1"/>
    </source>
</evidence>
<name>A0ABT6YGF4_9BACT</name>
<reference evidence="1 2" key="1">
    <citation type="submission" date="2023-05" db="EMBL/GenBank/DDBJ databases">
        <title>Novel species of genus Flectobacillus isolated from stream in China.</title>
        <authorList>
            <person name="Lu H."/>
        </authorList>
    </citation>
    <scope>NUCLEOTIDE SEQUENCE [LARGE SCALE GENOMIC DNA]</scope>
    <source>
        <strain evidence="1 2">KCTC 42575</strain>
    </source>
</reference>
<evidence type="ECO:0000313" key="2">
    <source>
        <dbReference type="Proteomes" id="UP001236507"/>
    </source>
</evidence>
<sequence>MLKKSIFFIFCLIGTINIYGQLGTFGNTYIGQGLEMSIINAQHSFVSNAILTKRTAQKGYLSFVGTSSYTGATNTSHVNGYVKTYLPTAFTFPIGNGSKLRPAGVSSASATSPIDAAYFGNNPTTDGYSSSAMASGVSNVSNVEYWDINGSNPTRITLTWDANSGILSTTSVKIVGWNGTQWVNIPASADAGASLSTGSITTTNTLSPDTYSVYTLSVGDAFTLTVTNPSKTVPAGSSVTGDAPTETVPTGGVTPYTYSIPASGCVAPSGVQGILPLPSSSNLSVNSTSGVYTFTAPNTAGTYYYCIQVCDNTGTNCKIATYILTVTCAANAGSLN</sequence>
<proteinExistence type="predicted"/>
<accession>A0ABT6YGF4</accession>
<organism evidence="1 2">
    <name type="scientific">Flectobacillus roseus</name>
    <dbReference type="NCBI Taxonomy" id="502259"/>
    <lineage>
        <taxon>Bacteria</taxon>
        <taxon>Pseudomonadati</taxon>
        <taxon>Bacteroidota</taxon>
        <taxon>Cytophagia</taxon>
        <taxon>Cytophagales</taxon>
        <taxon>Flectobacillaceae</taxon>
        <taxon>Flectobacillus</taxon>
    </lineage>
</organism>
<keyword evidence="2" id="KW-1185">Reference proteome</keyword>
<dbReference type="Proteomes" id="UP001236507">
    <property type="component" value="Unassembled WGS sequence"/>
</dbReference>
<dbReference type="RefSeq" id="WP_283346889.1">
    <property type="nucleotide sequence ID" value="NZ_JASHIF010000037.1"/>
</dbReference>
<comment type="caution">
    <text evidence="1">The sequence shown here is derived from an EMBL/GenBank/DDBJ whole genome shotgun (WGS) entry which is preliminary data.</text>
</comment>